<dbReference type="PANTHER" id="PTHR19980:SF0">
    <property type="entry name" value="CLEAVAGE STIMULATION FACTOR SUBUNIT 3"/>
    <property type="match status" value="1"/>
</dbReference>
<gene>
    <name evidence="5" type="ORF">IE077_001093</name>
</gene>
<evidence type="ECO:0000256" key="3">
    <source>
        <dbReference type="ARBA" id="ARBA00023242"/>
    </source>
</evidence>
<evidence type="ECO:0000313" key="6">
    <source>
        <dbReference type="Proteomes" id="UP000823046"/>
    </source>
</evidence>
<dbReference type="EMBL" id="JADAQX010000786">
    <property type="protein sequence ID" value="KAF8819382.1"/>
    <property type="molecule type" value="Genomic_DNA"/>
</dbReference>
<keyword evidence="2" id="KW-0677">Repeat</keyword>
<comment type="subcellular location">
    <subcellularLocation>
        <location evidence="1">Nucleus</location>
    </subcellularLocation>
</comment>
<evidence type="ECO:0000256" key="2">
    <source>
        <dbReference type="ARBA" id="ARBA00022737"/>
    </source>
</evidence>
<dbReference type="InterPro" id="IPR008847">
    <property type="entry name" value="Suf"/>
</dbReference>
<keyword evidence="6" id="KW-1185">Reference proteome</keyword>
<protein>
    <recommendedName>
        <fullName evidence="4">Suppressor of forked domain-containing protein</fullName>
    </recommendedName>
</protein>
<accession>A0ABQ7J5Y0</accession>
<name>A0ABQ7J5Y0_9APIC</name>
<dbReference type="Pfam" id="PF05843">
    <property type="entry name" value="Suf"/>
    <property type="match status" value="1"/>
</dbReference>
<organism evidence="5 6">
    <name type="scientific">Cardiosporidium cionae</name>
    <dbReference type="NCBI Taxonomy" id="476202"/>
    <lineage>
        <taxon>Eukaryota</taxon>
        <taxon>Sar</taxon>
        <taxon>Alveolata</taxon>
        <taxon>Apicomplexa</taxon>
        <taxon>Aconoidasida</taxon>
        <taxon>Nephromycida</taxon>
        <taxon>Cardiosporidium</taxon>
    </lineage>
</organism>
<keyword evidence="3" id="KW-0539">Nucleus</keyword>
<proteinExistence type="predicted"/>
<evidence type="ECO:0000256" key="1">
    <source>
        <dbReference type="ARBA" id="ARBA00004123"/>
    </source>
</evidence>
<comment type="caution">
    <text evidence="5">The sequence shown here is derived from an EMBL/GenBank/DDBJ whole genome shotgun (WGS) entry which is preliminary data.</text>
</comment>
<evidence type="ECO:0000259" key="4">
    <source>
        <dbReference type="Pfam" id="PF05843"/>
    </source>
</evidence>
<reference evidence="5 6" key="1">
    <citation type="journal article" date="2020" name="bioRxiv">
        <title>Metabolic contributions of an alphaproteobacterial endosymbiont in the apicomplexan Cardiosporidium cionae.</title>
        <authorList>
            <person name="Hunter E.S."/>
            <person name="Paight C.J."/>
            <person name="Lane C.E."/>
        </authorList>
    </citation>
    <scope>NUCLEOTIDE SEQUENCE [LARGE SCALE GENOMIC DNA]</scope>
    <source>
        <strain evidence="5">ESH_2018</strain>
    </source>
</reference>
<feature type="non-terminal residue" evidence="5">
    <location>
        <position position="488"/>
    </location>
</feature>
<dbReference type="Pfam" id="PF23240">
    <property type="entry name" value="HAT_PRP39_N"/>
    <property type="match status" value="1"/>
</dbReference>
<dbReference type="SUPFAM" id="SSF48452">
    <property type="entry name" value="TPR-like"/>
    <property type="match status" value="1"/>
</dbReference>
<dbReference type="PANTHER" id="PTHR19980">
    <property type="entry name" value="RNA CLEAVAGE STIMULATION FACTOR"/>
    <property type="match status" value="1"/>
</dbReference>
<dbReference type="InterPro" id="IPR003107">
    <property type="entry name" value="HAT"/>
</dbReference>
<evidence type="ECO:0000313" key="5">
    <source>
        <dbReference type="EMBL" id="KAF8819382.1"/>
    </source>
</evidence>
<dbReference type="InterPro" id="IPR045243">
    <property type="entry name" value="Rna14-like"/>
</dbReference>
<dbReference type="InterPro" id="IPR011990">
    <property type="entry name" value="TPR-like_helical_dom_sf"/>
</dbReference>
<dbReference type="Gene3D" id="1.25.40.10">
    <property type="entry name" value="Tetratricopeptide repeat domain"/>
    <property type="match status" value="1"/>
</dbReference>
<dbReference type="Proteomes" id="UP000823046">
    <property type="component" value="Unassembled WGS sequence"/>
</dbReference>
<feature type="domain" description="Suppressor of forked" evidence="4">
    <location>
        <begin position="254"/>
        <end position="486"/>
    </location>
</feature>
<sequence length="488" mass="56269">MEAPFNNPSISARKPPYLPISSYPSLLHSPYFHSDVETSPVSTTSLISLSSATPSLYLSVERDATSPASFPEELEREKKRDVAEALIVENLFDYSAWDSLLTLPHTNKLYERILEVFPTCPRYWQLYAEFEIRNGQIMNARSIYKRSVTACGDVALWKSYIKFIFHTGSLYEIIQGLEDAIAKIGMDHRSYIFWKEVLLLRIKMYNTEIIKRESTQGLLNDPLRQSSTGASLLPTLMEQEWFGQLLPHSDIPLYKQYAEISQMRLFYHEWLSTATENMSLPWTAYCHFEMIVGSNSALAKKLISEYELHYTAAKETFIELVRIYENLDTSLPAIPLTKQNVNSLKSLQVQWKAILDYEKANPLQLSVFPLQKRIQFCYQNCLLNCAYHADVWCDYFQFLLSHKQSIKALDILRIAIDRFLLDDELLKLIICHFLEENHQIEAVKEVYQSMLSIKPTAVASADTTLHATSGFGSPIVILNYLAFLRRIY</sequence>
<dbReference type="SMART" id="SM00386">
    <property type="entry name" value="HAT"/>
    <property type="match status" value="4"/>
</dbReference>